<reference evidence="1 2" key="1">
    <citation type="submission" date="2018-06" db="EMBL/GenBank/DDBJ databases">
        <authorList>
            <consortium name="Pathogen Informatics"/>
            <person name="Doyle S."/>
        </authorList>
    </citation>
    <scope>NUCLEOTIDE SEQUENCE [LARGE SCALE GENOMIC DNA]</scope>
    <source>
        <strain evidence="1 2">NCTC12195</strain>
    </source>
</reference>
<dbReference type="AlphaFoldDB" id="A0A380FEU1"/>
<sequence length="62" mass="7283">MSGTRKYVSSIKDKQYQKDPKTFLNNQSYMNEYVEGDEIAEDNLMQMLLTNAKQVDMKNLPF</sequence>
<evidence type="ECO:0000313" key="2">
    <source>
        <dbReference type="Proteomes" id="UP000255277"/>
    </source>
</evidence>
<name>A0A380FEU1_STAGA</name>
<proteinExistence type="predicted"/>
<dbReference type="EMBL" id="UHDK01000001">
    <property type="protein sequence ID" value="SUM32089.1"/>
    <property type="molecule type" value="Genomic_DNA"/>
</dbReference>
<protein>
    <submittedName>
        <fullName evidence="1">Uncharacterized protein</fullName>
    </submittedName>
</protein>
<evidence type="ECO:0000313" key="1">
    <source>
        <dbReference type="EMBL" id="SUM32089.1"/>
    </source>
</evidence>
<gene>
    <name evidence="1" type="ORF">NCTC12195_01529</name>
</gene>
<accession>A0A380FEU1</accession>
<dbReference type="Proteomes" id="UP000255277">
    <property type="component" value="Unassembled WGS sequence"/>
</dbReference>
<organism evidence="1 2">
    <name type="scientific">Staphylococcus gallinarum</name>
    <dbReference type="NCBI Taxonomy" id="1293"/>
    <lineage>
        <taxon>Bacteria</taxon>
        <taxon>Bacillati</taxon>
        <taxon>Bacillota</taxon>
        <taxon>Bacilli</taxon>
        <taxon>Bacillales</taxon>
        <taxon>Staphylococcaceae</taxon>
        <taxon>Staphylococcus</taxon>
    </lineage>
</organism>